<dbReference type="InterPro" id="IPR002104">
    <property type="entry name" value="Integrase_catalytic"/>
</dbReference>
<evidence type="ECO:0000313" key="7">
    <source>
        <dbReference type="Proteomes" id="UP001256588"/>
    </source>
</evidence>
<dbReference type="InterPro" id="IPR050090">
    <property type="entry name" value="Tyrosine_recombinase_XerCD"/>
</dbReference>
<protein>
    <submittedName>
        <fullName evidence="6">Site-specific recombinase XerD</fullName>
    </submittedName>
</protein>
<dbReference type="Gene3D" id="1.10.443.10">
    <property type="entry name" value="Intergrase catalytic core"/>
    <property type="match status" value="1"/>
</dbReference>
<dbReference type="SUPFAM" id="SSF47823">
    <property type="entry name" value="lambda integrase-like, N-terminal domain"/>
    <property type="match status" value="1"/>
</dbReference>
<comment type="similarity">
    <text evidence="1">Belongs to the 'phage' integrase family.</text>
</comment>
<name>A0ABU1XX44_9GAMM</name>
<evidence type="ECO:0000256" key="1">
    <source>
        <dbReference type="ARBA" id="ARBA00008857"/>
    </source>
</evidence>
<reference evidence="6 7" key="1">
    <citation type="submission" date="2023-07" db="EMBL/GenBank/DDBJ databases">
        <title>Sorghum-associated microbial communities from plants grown in Nebraska, USA.</title>
        <authorList>
            <person name="Schachtman D."/>
        </authorList>
    </citation>
    <scope>NUCLEOTIDE SEQUENCE [LARGE SCALE GENOMIC DNA]</scope>
    <source>
        <strain evidence="6 7">4099</strain>
    </source>
</reference>
<dbReference type="EMBL" id="JAVDWO010000007">
    <property type="protein sequence ID" value="MDR7193332.1"/>
    <property type="molecule type" value="Genomic_DNA"/>
</dbReference>
<accession>A0ABU1XX44</accession>
<dbReference type="InterPro" id="IPR010998">
    <property type="entry name" value="Integrase_recombinase_N"/>
</dbReference>
<keyword evidence="7" id="KW-1185">Reference proteome</keyword>
<keyword evidence="3" id="KW-0238">DNA-binding</keyword>
<proteinExistence type="inferred from homology"/>
<dbReference type="PROSITE" id="PS51898">
    <property type="entry name" value="TYR_RECOMBINASE"/>
    <property type="match status" value="1"/>
</dbReference>
<evidence type="ECO:0000259" key="5">
    <source>
        <dbReference type="PROSITE" id="PS51898"/>
    </source>
</evidence>
<evidence type="ECO:0000256" key="3">
    <source>
        <dbReference type="ARBA" id="ARBA00023125"/>
    </source>
</evidence>
<dbReference type="InterPro" id="IPR011010">
    <property type="entry name" value="DNA_brk_join_enz"/>
</dbReference>
<evidence type="ECO:0000256" key="2">
    <source>
        <dbReference type="ARBA" id="ARBA00022908"/>
    </source>
</evidence>
<dbReference type="InterPro" id="IPR013762">
    <property type="entry name" value="Integrase-like_cat_sf"/>
</dbReference>
<organism evidence="6 7">
    <name type="scientific">Luteimonas terrae</name>
    <dbReference type="NCBI Taxonomy" id="1530191"/>
    <lineage>
        <taxon>Bacteria</taxon>
        <taxon>Pseudomonadati</taxon>
        <taxon>Pseudomonadota</taxon>
        <taxon>Gammaproteobacteria</taxon>
        <taxon>Lysobacterales</taxon>
        <taxon>Lysobacteraceae</taxon>
        <taxon>Luteimonas</taxon>
    </lineage>
</organism>
<dbReference type="SUPFAM" id="SSF56349">
    <property type="entry name" value="DNA breaking-rejoining enzymes"/>
    <property type="match status" value="1"/>
</dbReference>
<dbReference type="RefSeq" id="WP_310235397.1">
    <property type="nucleotide sequence ID" value="NZ_JAVDWO010000007.1"/>
</dbReference>
<dbReference type="Gene3D" id="1.10.150.130">
    <property type="match status" value="1"/>
</dbReference>
<keyword evidence="2" id="KW-0229">DNA integration</keyword>
<dbReference type="Proteomes" id="UP001256588">
    <property type="component" value="Unassembled WGS sequence"/>
</dbReference>
<dbReference type="InterPro" id="IPR004107">
    <property type="entry name" value="Integrase_SAM-like_N"/>
</dbReference>
<sequence>MNAADVAPLPAAVLAALAPLPNGLALPEHRAHLIATDRRFREVMTRVEAMHLPPASLAELWLWLAHLVFDTGSRPSTTGQSYARTIGRFLKWAAGEGVDFRQAKLADFERWARWLAISCGNGASWRKQQIMALRNFYDWRRSRGLAEDNPTADLRHPRSKPKPPKKYTTEHLRALFRAIDQGVPRSQRRDRAIVLLLLTTGLRREELASLRLGDIEFSGRRGVVRVNGKGAKERDVPFEGPVVQTLQDWLEERQGLPYDFDPDALFVAFAGPNRGAQLTVDGHEALLGKYAKAAKLREWGIHRFRVTFATQLYDDGADIETIRALMGHESIETTRRYLAVSERARKTRLNADRQHSVLGTKPTGRPLWARMAAGELTSD</sequence>
<dbReference type="PANTHER" id="PTHR30349">
    <property type="entry name" value="PHAGE INTEGRASE-RELATED"/>
    <property type="match status" value="1"/>
</dbReference>
<dbReference type="PANTHER" id="PTHR30349:SF41">
    <property type="entry name" value="INTEGRASE_RECOMBINASE PROTEIN MJ0367-RELATED"/>
    <property type="match status" value="1"/>
</dbReference>
<gene>
    <name evidence="6" type="ORF">J2W68_002066</name>
</gene>
<dbReference type="Pfam" id="PF02899">
    <property type="entry name" value="Phage_int_SAM_1"/>
    <property type="match status" value="1"/>
</dbReference>
<keyword evidence="4" id="KW-0233">DNA recombination</keyword>
<dbReference type="Pfam" id="PF00589">
    <property type="entry name" value="Phage_integrase"/>
    <property type="match status" value="1"/>
</dbReference>
<comment type="caution">
    <text evidence="6">The sequence shown here is derived from an EMBL/GenBank/DDBJ whole genome shotgun (WGS) entry which is preliminary data.</text>
</comment>
<evidence type="ECO:0000256" key="4">
    <source>
        <dbReference type="ARBA" id="ARBA00023172"/>
    </source>
</evidence>
<feature type="domain" description="Tyr recombinase" evidence="5">
    <location>
        <begin position="162"/>
        <end position="350"/>
    </location>
</feature>
<evidence type="ECO:0000313" key="6">
    <source>
        <dbReference type="EMBL" id="MDR7193332.1"/>
    </source>
</evidence>